<evidence type="ECO:0000313" key="1">
    <source>
        <dbReference type="EMBL" id="SEQ67943.1"/>
    </source>
</evidence>
<dbReference type="PANTHER" id="PTHR30121">
    <property type="entry name" value="UNCHARACTERIZED PROTEIN YJGR-RELATED"/>
    <property type="match status" value="1"/>
</dbReference>
<dbReference type="OrthoDB" id="9804380at2"/>
<dbReference type="STRING" id="137733.SAMN05421767_10412"/>
<sequence length="851" mass="98222">MEFNVTKRKKELIKKKIIVDDRTMSKQEKKKKEKEEKQAMKLAKKSSEVVPVSGITSFGNDKFIRLKNGFAEVFQIGGYNLQGMDPSEIRSIIYEYEALAVMYVLPYKIITMNIPVDTTKQQQYYREQLENTDDLIKKGTLNVSLAEMEVFNEETHNKEFFVMIYGQTIEELRENCNDFLTYCGRLNIYKIPMKKKRILLFRMSNPLSPVLLLNDKENSKVELTDEQYDFDFYCDVQPIGGITFKDTYVQTGEGYSTSLYVYKLPSEPDGLWMNEITNIPDTIVTEDIVNRDTDDVLKQLSKAMREQYSRFLEEKDAYDQEIAAEEYSELKELGKAIRKSQEGIKYFTVRIYLYAQTKEELDKKVLETKKILSRNQFGATNLLMEQKEEWQSMFLSAKAQELLPNKRVGRDVPTANIGYTFPANHVFLHDDRGKFLGYSFTGGHIIFDGFEIDTEHRKHYNMIILGDMGSGKSTLLKKLFVDWHSKGTLIRGFDYSGEFTALINRLGGSIIALDGSAGRVNIFEIFPSLVNEDGTFNERANYTQHTSKLATWYSILKPEAPTEEIDVFELLISKLYETFGFDLESPDEKFLGLEPYEYPILSDLIDVIETELMNEQTIFKKDLYSKIHITLTKLKQNFGVLFDGHTTIPKLQSEQIVYFNAVGLVGYQDNIRNAQIFNAQSLCWSDMVIHGKEQARLYDEGKITFANVKRAMLVIDECHNQINHQNLRQVTAVNKMQREGRKIFCGVALSTQAVNSLAPENMTDMSAEALKEIYNFSQYRFFFNLPVSSISRLKTLSHHTISDGQINRIGNYRVGYCLLNMNGGQNYEFNVHVTPEELDIFKGGGRRFERE</sequence>
<dbReference type="Proteomes" id="UP000198556">
    <property type="component" value="Unassembled WGS sequence"/>
</dbReference>
<dbReference type="AlphaFoldDB" id="A0A1H9I063"/>
<dbReference type="InterPro" id="IPR051162">
    <property type="entry name" value="T4SS_component"/>
</dbReference>
<dbReference type="EMBL" id="FOGF01000004">
    <property type="protein sequence ID" value="SEQ67943.1"/>
    <property type="molecule type" value="Genomic_DNA"/>
</dbReference>
<dbReference type="Gene3D" id="6.10.140.2170">
    <property type="match status" value="1"/>
</dbReference>
<protein>
    <recommendedName>
        <fullName evidence="3">AAA-like domain-containing protein</fullName>
    </recommendedName>
</protein>
<dbReference type="PANTHER" id="PTHR30121:SF6">
    <property type="entry name" value="SLR6007 PROTEIN"/>
    <property type="match status" value="1"/>
</dbReference>
<proteinExistence type="predicted"/>
<dbReference type="RefSeq" id="WP_089745934.1">
    <property type="nucleotide sequence ID" value="NZ_FOGF01000004.1"/>
</dbReference>
<keyword evidence="2" id="KW-1185">Reference proteome</keyword>
<accession>A0A1H9I063</accession>
<dbReference type="SUPFAM" id="SSF52540">
    <property type="entry name" value="P-loop containing nucleoside triphosphate hydrolases"/>
    <property type="match status" value="1"/>
</dbReference>
<reference evidence="1 2" key="1">
    <citation type="submission" date="2016-10" db="EMBL/GenBank/DDBJ databases">
        <authorList>
            <person name="de Groot N.N."/>
        </authorList>
    </citation>
    <scope>NUCLEOTIDE SEQUENCE [LARGE SCALE GENOMIC DNA]</scope>
    <source>
        <strain evidence="1 2">DSM 15827</strain>
    </source>
</reference>
<organism evidence="1 2">
    <name type="scientific">Granulicatella balaenopterae</name>
    <dbReference type="NCBI Taxonomy" id="137733"/>
    <lineage>
        <taxon>Bacteria</taxon>
        <taxon>Bacillati</taxon>
        <taxon>Bacillota</taxon>
        <taxon>Bacilli</taxon>
        <taxon>Lactobacillales</taxon>
        <taxon>Carnobacteriaceae</taxon>
        <taxon>Granulicatella</taxon>
    </lineage>
</organism>
<dbReference type="Gene3D" id="1.10.8.730">
    <property type="match status" value="1"/>
</dbReference>
<gene>
    <name evidence="1" type="ORF">SAMN05421767_10412</name>
</gene>
<dbReference type="InterPro" id="IPR027417">
    <property type="entry name" value="P-loop_NTPase"/>
</dbReference>
<evidence type="ECO:0008006" key="3">
    <source>
        <dbReference type="Google" id="ProtNLM"/>
    </source>
</evidence>
<name>A0A1H9I063_9LACT</name>
<dbReference type="Gene3D" id="3.40.50.300">
    <property type="entry name" value="P-loop containing nucleotide triphosphate hydrolases"/>
    <property type="match status" value="1"/>
</dbReference>
<evidence type="ECO:0000313" key="2">
    <source>
        <dbReference type="Proteomes" id="UP000198556"/>
    </source>
</evidence>